<dbReference type="InterPro" id="IPR029063">
    <property type="entry name" value="SAM-dependent_MTases_sf"/>
</dbReference>
<evidence type="ECO:0000256" key="2">
    <source>
        <dbReference type="ARBA" id="ARBA00022679"/>
    </source>
</evidence>
<evidence type="ECO:0000256" key="3">
    <source>
        <dbReference type="ARBA" id="ARBA00022691"/>
    </source>
</evidence>
<evidence type="ECO:0000256" key="4">
    <source>
        <dbReference type="ARBA" id="ARBA00022747"/>
    </source>
</evidence>
<reference evidence="10 11" key="1">
    <citation type="submission" date="2018-05" db="EMBL/GenBank/DDBJ databases">
        <title>Rhodobacteraceae gen. nov., sp. nov. isolated from sea water.</title>
        <authorList>
            <person name="Ren Y."/>
        </authorList>
    </citation>
    <scope>NUCLEOTIDE SEQUENCE [LARGE SCALE GENOMIC DNA]</scope>
    <source>
        <strain evidence="10 11">TG-679</strain>
    </source>
</reference>
<evidence type="ECO:0000256" key="8">
    <source>
        <dbReference type="RuleBase" id="RU000417"/>
    </source>
</evidence>
<dbReference type="GO" id="GO:0032259">
    <property type="term" value="P:methylation"/>
    <property type="evidence" value="ECO:0007669"/>
    <property type="project" value="UniProtKB-KW"/>
</dbReference>
<evidence type="ECO:0000256" key="9">
    <source>
        <dbReference type="SAM" id="MobiDB-lite"/>
    </source>
</evidence>
<comment type="catalytic activity">
    <reaction evidence="5 8">
        <text>a 2'-deoxycytidine in DNA + S-adenosyl-L-methionine = a 5-methyl-2'-deoxycytidine in DNA + S-adenosyl-L-homocysteine + H(+)</text>
        <dbReference type="Rhea" id="RHEA:13681"/>
        <dbReference type="Rhea" id="RHEA-COMP:11369"/>
        <dbReference type="Rhea" id="RHEA-COMP:11370"/>
        <dbReference type="ChEBI" id="CHEBI:15378"/>
        <dbReference type="ChEBI" id="CHEBI:57856"/>
        <dbReference type="ChEBI" id="CHEBI:59789"/>
        <dbReference type="ChEBI" id="CHEBI:85452"/>
        <dbReference type="ChEBI" id="CHEBI:85454"/>
        <dbReference type="EC" id="2.1.1.37"/>
    </reaction>
</comment>
<feature type="active site" evidence="6">
    <location>
        <position position="93"/>
    </location>
</feature>
<feature type="compositionally biased region" description="Basic residues" evidence="9">
    <location>
        <begin position="415"/>
        <end position="424"/>
    </location>
</feature>
<keyword evidence="4" id="KW-0680">Restriction system</keyword>
<organism evidence="10 11">
    <name type="scientific">Meridianimarinicoccus roseus</name>
    <dbReference type="NCBI Taxonomy" id="2072018"/>
    <lineage>
        <taxon>Bacteria</taxon>
        <taxon>Pseudomonadati</taxon>
        <taxon>Pseudomonadota</taxon>
        <taxon>Alphaproteobacteria</taxon>
        <taxon>Rhodobacterales</taxon>
        <taxon>Paracoccaceae</taxon>
        <taxon>Meridianimarinicoccus</taxon>
    </lineage>
</organism>
<dbReference type="EC" id="2.1.1.37" evidence="8"/>
<accession>A0A2V2LET9</accession>
<proteinExistence type="inferred from homology"/>
<dbReference type="Gene3D" id="3.40.50.150">
    <property type="entry name" value="Vaccinia Virus protein VP39"/>
    <property type="match status" value="1"/>
</dbReference>
<keyword evidence="1 6" id="KW-0489">Methyltransferase</keyword>
<dbReference type="InterPro" id="IPR031303">
    <property type="entry name" value="C5_meth_CS"/>
</dbReference>
<protein>
    <recommendedName>
        <fullName evidence="8">Cytosine-specific methyltransferase</fullName>
        <ecNumber evidence="8">2.1.1.37</ecNumber>
    </recommendedName>
</protein>
<dbReference type="InterPro" id="IPR050390">
    <property type="entry name" value="C5-Methyltransferase"/>
</dbReference>
<keyword evidence="3 6" id="KW-0949">S-adenosyl-L-methionine</keyword>
<dbReference type="Proteomes" id="UP000245680">
    <property type="component" value="Unassembled WGS sequence"/>
</dbReference>
<evidence type="ECO:0000256" key="6">
    <source>
        <dbReference type="PROSITE-ProRule" id="PRU01016"/>
    </source>
</evidence>
<feature type="region of interest" description="Disordered" evidence="9">
    <location>
        <begin position="410"/>
        <end position="430"/>
    </location>
</feature>
<dbReference type="InterPro" id="IPR018117">
    <property type="entry name" value="C5_DNA_meth_AS"/>
</dbReference>
<dbReference type="PRINTS" id="PR00105">
    <property type="entry name" value="C5METTRFRASE"/>
</dbReference>
<evidence type="ECO:0000313" key="11">
    <source>
        <dbReference type="Proteomes" id="UP000245680"/>
    </source>
</evidence>
<comment type="similarity">
    <text evidence="6 7">Belongs to the class I-like SAM-binding methyltransferase superfamily. C5-methyltransferase family.</text>
</comment>
<name>A0A2V2LET9_9RHOB</name>
<dbReference type="Gene3D" id="3.90.120.10">
    <property type="entry name" value="DNA Methylase, subunit A, domain 2"/>
    <property type="match status" value="1"/>
</dbReference>
<sequence>MLSENDREQGMARPIGVDLFAGAGGMSLGFEQAGFDVVAAVELDPVHAAVHKYNFPRCAVLPRSVTDVSGDDISAAAGIGNRRVDVVFGGAPCQGFSLIGQRALDDPRNGLVKDFVRIVRELDAAYFVFENVKGLTVGKHRKFLFELIEEFEAAGYEVQKDWRVLNAADYGVPQDRQRLILMGAKRGEEVPAYPTTIAERPTCQAALTDLPDAELFEELRSSDYVETSDFGKPSKYAEPLRGLGNDAWAFGHPRKWDPSLLTSSARTEHTEISRRRFRETDQGRVEPISRFFKLPADGVSNTLRAGTDSARGAFTSPRPIHYAYARCVTVREMARLHGFPDWFRFNATKWHGARQIGNAVPPPLARAVAAAVIRALGVEATRPTEAIALGDERLLTMGNTEAAAHFQVENPIGRRDKKSGAKKRKQEEIEASYSLNGRPEFIDGVAG</sequence>
<dbReference type="SUPFAM" id="SSF53335">
    <property type="entry name" value="S-adenosyl-L-methionine-dependent methyltransferases"/>
    <property type="match status" value="1"/>
</dbReference>
<evidence type="ECO:0000256" key="7">
    <source>
        <dbReference type="RuleBase" id="RU000416"/>
    </source>
</evidence>
<gene>
    <name evidence="10" type="ORF">DKT77_12730</name>
</gene>
<dbReference type="PROSITE" id="PS51679">
    <property type="entry name" value="SAM_MT_C5"/>
    <property type="match status" value="1"/>
</dbReference>
<evidence type="ECO:0000256" key="5">
    <source>
        <dbReference type="ARBA" id="ARBA00047422"/>
    </source>
</evidence>
<keyword evidence="2 6" id="KW-0808">Transferase</keyword>
<dbReference type="AlphaFoldDB" id="A0A2V2LET9"/>
<evidence type="ECO:0000313" key="10">
    <source>
        <dbReference type="EMBL" id="PWR02391.1"/>
    </source>
</evidence>
<dbReference type="OrthoDB" id="9813719at2"/>
<dbReference type="InterPro" id="IPR001525">
    <property type="entry name" value="C5_MeTfrase"/>
</dbReference>
<dbReference type="GO" id="GO:0003886">
    <property type="term" value="F:DNA (cytosine-5-)-methyltransferase activity"/>
    <property type="evidence" value="ECO:0007669"/>
    <property type="project" value="UniProtKB-EC"/>
</dbReference>
<keyword evidence="11" id="KW-1185">Reference proteome</keyword>
<dbReference type="EMBL" id="QGKU01000038">
    <property type="protein sequence ID" value="PWR02391.1"/>
    <property type="molecule type" value="Genomic_DNA"/>
</dbReference>
<evidence type="ECO:0000256" key="1">
    <source>
        <dbReference type="ARBA" id="ARBA00022603"/>
    </source>
</evidence>
<dbReference type="PANTHER" id="PTHR10629">
    <property type="entry name" value="CYTOSINE-SPECIFIC METHYLTRANSFERASE"/>
    <property type="match status" value="1"/>
</dbReference>
<dbReference type="PROSITE" id="PS00095">
    <property type="entry name" value="C5_MTASE_2"/>
    <property type="match status" value="1"/>
</dbReference>
<dbReference type="PANTHER" id="PTHR10629:SF52">
    <property type="entry name" value="DNA (CYTOSINE-5)-METHYLTRANSFERASE 1"/>
    <property type="match status" value="1"/>
</dbReference>
<dbReference type="RefSeq" id="WP_109812060.1">
    <property type="nucleotide sequence ID" value="NZ_QGKU01000038.1"/>
</dbReference>
<dbReference type="NCBIfam" id="TIGR00675">
    <property type="entry name" value="dcm"/>
    <property type="match status" value="1"/>
</dbReference>
<dbReference type="GO" id="GO:0009307">
    <property type="term" value="P:DNA restriction-modification system"/>
    <property type="evidence" value="ECO:0007669"/>
    <property type="project" value="UniProtKB-KW"/>
</dbReference>
<dbReference type="Pfam" id="PF00145">
    <property type="entry name" value="DNA_methylase"/>
    <property type="match status" value="1"/>
</dbReference>
<dbReference type="PROSITE" id="PS00094">
    <property type="entry name" value="C5_MTASE_1"/>
    <property type="match status" value="1"/>
</dbReference>
<comment type="caution">
    <text evidence="10">The sequence shown here is derived from an EMBL/GenBank/DDBJ whole genome shotgun (WGS) entry which is preliminary data.</text>
</comment>